<dbReference type="PROSITE" id="PS51732">
    <property type="entry name" value="ASN_GLN_ASE_3"/>
    <property type="match status" value="1"/>
</dbReference>
<feature type="domain" description="Asparaginase/glutaminase C-terminal" evidence="4">
    <location>
        <begin position="143"/>
        <end position="256"/>
    </location>
</feature>
<evidence type="ECO:0000256" key="3">
    <source>
        <dbReference type="SAM" id="MobiDB-lite"/>
    </source>
</evidence>
<protein>
    <recommendedName>
        <fullName evidence="1">asparaginase</fullName>
        <ecNumber evidence="1">3.5.1.1</ecNumber>
    </recommendedName>
</protein>
<dbReference type="OrthoDB" id="542841at2759"/>
<feature type="compositionally biased region" description="Basic and acidic residues" evidence="3">
    <location>
        <begin position="1"/>
        <end position="10"/>
    </location>
</feature>
<evidence type="ECO:0000256" key="1">
    <source>
        <dbReference type="ARBA" id="ARBA00012920"/>
    </source>
</evidence>
<dbReference type="Gene3D" id="3.40.50.1170">
    <property type="entry name" value="L-asparaginase, N-terminal domain"/>
    <property type="match status" value="1"/>
</dbReference>
<dbReference type="GO" id="GO:0009066">
    <property type="term" value="P:aspartate family amino acid metabolic process"/>
    <property type="evidence" value="ECO:0007669"/>
    <property type="project" value="UniProtKB-ARBA"/>
</dbReference>
<evidence type="ECO:0000313" key="6">
    <source>
        <dbReference type="Proteomes" id="UP000002498"/>
    </source>
</evidence>
<accession>E9FA27</accession>
<dbReference type="SUPFAM" id="SSF53774">
    <property type="entry name" value="Glutaminase/Asparaginase"/>
    <property type="match status" value="2"/>
</dbReference>
<keyword evidence="6" id="KW-1185">Reference proteome</keyword>
<dbReference type="Proteomes" id="UP000002498">
    <property type="component" value="Unassembled WGS sequence"/>
</dbReference>
<dbReference type="EMBL" id="ADNJ02000015">
    <property type="protein sequence ID" value="EFY95425.1"/>
    <property type="molecule type" value="Genomic_DNA"/>
</dbReference>
<dbReference type="PIRSF" id="PIRSF001220">
    <property type="entry name" value="L-ASNase_gatD"/>
    <property type="match status" value="1"/>
</dbReference>
<dbReference type="EC" id="3.5.1.1" evidence="1"/>
<name>E9FA27_METRA</name>
<dbReference type="SMART" id="SM00870">
    <property type="entry name" value="Asparaginase"/>
    <property type="match status" value="1"/>
</dbReference>
<reference evidence="5 6" key="1">
    <citation type="journal article" date="2011" name="PLoS Genet.">
        <title>Genome sequencing and comparative transcriptomics of the model entomopathogenic fungi Metarhizium anisopliae and M. acridum.</title>
        <authorList>
            <person name="Gao Q."/>
            <person name="Jin K."/>
            <person name="Ying S.H."/>
            <person name="Zhang Y."/>
            <person name="Xiao G."/>
            <person name="Shang Y."/>
            <person name="Duan Z."/>
            <person name="Hu X."/>
            <person name="Xie X.Q."/>
            <person name="Zhou G."/>
            <person name="Peng G."/>
            <person name="Luo Z."/>
            <person name="Huang W."/>
            <person name="Wang B."/>
            <person name="Fang W."/>
            <person name="Wang S."/>
            <person name="Zhong Y."/>
            <person name="Ma L.J."/>
            <person name="St Leger R.J."/>
            <person name="Zhao G.P."/>
            <person name="Pei Y."/>
            <person name="Feng M.G."/>
            <person name="Xia Y."/>
            <person name="Wang C."/>
        </authorList>
    </citation>
    <scope>NUCLEOTIDE SEQUENCE [LARGE SCALE GENOMIC DNA]</scope>
    <source>
        <strain evidence="6">ARSEF 23 / ATCC MYA-3075</strain>
    </source>
</reference>
<dbReference type="InterPro" id="IPR027473">
    <property type="entry name" value="L-asparaginase_C"/>
</dbReference>
<dbReference type="InterPro" id="IPR036152">
    <property type="entry name" value="Asp/glu_Ase-like_sf"/>
</dbReference>
<dbReference type="AlphaFoldDB" id="E9FA27"/>
<sequence>MAAEIAKEAPETGPPEKAAPLKDTPIVLVISCGGTVTSVAEDPTDVQMYTMGALNAEAFRSRVAPQLGQRVNLRFHDFAETGTGSPDFGSDQWLELARYLLAESTRPFDGLVLLVDVRYNYGPSLPTDPRISIYLQEVKDLPRVDILKGYPGSTVDLFFAAVEKAEDPARGIILEGMGAGSWSTKPGKEIMEYSKPRQFPVIVCRGPEEGHVSGAFVYGLGDGCIGGGNLSSLKAWVKLRLLLCKGASYEEIKKAFSY</sequence>
<dbReference type="Pfam" id="PF17763">
    <property type="entry name" value="Asparaginase_C"/>
    <property type="match status" value="1"/>
</dbReference>
<gene>
    <name evidence="5" type="ORF">MAA_09126</name>
</gene>
<dbReference type="Gene3D" id="3.40.50.40">
    <property type="match status" value="1"/>
</dbReference>
<feature type="region of interest" description="Disordered" evidence="3">
    <location>
        <begin position="1"/>
        <end position="20"/>
    </location>
</feature>
<dbReference type="HOGENOM" id="CLU_1078006_0_0_1"/>
<feature type="active site" description="O-isoaspartyl threonine intermediate" evidence="2">
    <location>
        <position position="35"/>
    </location>
</feature>
<dbReference type="InterPro" id="IPR006034">
    <property type="entry name" value="Asparaginase/glutaminase-like"/>
</dbReference>
<dbReference type="KEGG" id="maj:MAA_09126"/>
<dbReference type="GO" id="GO:0004067">
    <property type="term" value="F:asparaginase activity"/>
    <property type="evidence" value="ECO:0007669"/>
    <property type="project" value="UniProtKB-UniRule"/>
</dbReference>
<evidence type="ECO:0000259" key="4">
    <source>
        <dbReference type="Pfam" id="PF17763"/>
    </source>
</evidence>
<proteinExistence type="predicted"/>
<organism evidence="5 6">
    <name type="scientific">Metarhizium robertsii (strain ARSEF 23 / ATCC MYA-3075)</name>
    <name type="common">Metarhizium anisopliae (strain ARSEF 23)</name>
    <dbReference type="NCBI Taxonomy" id="655844"/>
    <lineage>
        <taxon>Eukaryota</taxon>
        <taxon>Fungi</taxon>
        <taxon>Dikarya</taxon>
        <taxon>Ascomycota</taxon>
        <taxon>Pezizomycotina</taxon>
        <taxon>Sordariomycetes</taxon>
        <taxon>Hypocreomycetidae</taxon>
        <taxon>Hypocreales</taxon>
        <taxon>Clavicipitaceae</taxon>
        <taxon>Metarhizium</taxon>
    </lineage>
</organism>
<evidence type="ECO:0000313" key="5">
    <source>
        <dbReference type="EMBL" id="EFY95425.1"/>
    </source>
</evidence>
<reference evidence="5 6" key="2">
    <citation type="journal article" date="2014" name="Proc. Natl. Acad. Sci. U.S.A.">
        <title>Trajectory and genomic determinants of fungal-pathogen speciation and host adaptation.</title>
        <authorList>
            <person name="Hu X."/>
            <person name="Xiao G."/>
            <person name="Zheng P."/>
            <person name="Shang Y."/>
            <person name="Su Y."/>
            <person name="Zhang X."/>
            <person name="Liu X."/>
            <person name="Zhan S."/>
            <person name="St Leger R.J."/>
            <person name="Wang C."/>
        </authorList>
    </citation>
    <scope>GENOME REANNOTATION</scope>
    <source>
        <strain evidence="6">ARSEF 23 / ATCC MYA-3075</strain>
    </source>
</reference>
<dbReference type="RefSeq" id="XP_007825315.1">
    <property type="nucleotide sequence ID" value="XM_007827124.1"/>
</dbReference>
<comment type="caution">
    <text evidence="5">The sequence shown here is derived from an EMBL/GenBank/DDBJ whole genome shotgun (WGS) entry which is preliminary data.</text>
</comment>
<dbReference type="PIRSF" id="PIRSF500176">
    <property type="entry name" value="L_ASNase"/>
    <property type="match status" value="1"/>
</dbReference>
<dbReference type="InterPro" id="IPR037152">
    <property type="entry name" value="L-asparaginase_N_sf"/>
</dbReference>
<dbReference type="InterPro" id="IPR040919">
    <property type="entry name" value="Asparaginase_C"/>
</dbReference>
<evidence type="ECO:0000256" key="2">
    <source>
        <dbReference type="PIRSR" id="PIRSR001220-1"/>
    </source>
</evidence>
<dbReference type="GeneID" id="19263412"/>